<sequence>MSTFSLYIGSVLASAVLCPSLPYCYISAGFAQQIEGYPSLQSEQTVSVPSTAGCTSFVVAFAYVREVLPVDVVLGASAQQHLGELHIQHTTLSPALVTGLYSYVVCVQRYAPFVSSEPVMRSAGTPEFIVGSSHSSKSVSHRRPSQTSPDILFDMLFGSRSHGLRTSLFTSGLHELQDSMYLHGLSGRGLPYRQCQEMYLAHIFHGHCVQFDSDFESHDFLGSRDRTGCRHFAEKFRNPDEMRTYATQMLVSGSTKNGAVDNMAVVASALNISHTWTGSRYNKRQLEKKILAHANIGLRPPAEQNRDMFEGFEAKKKTDLLAILDLHGLREGQGGNVKASFSTEEIKRVIMAHVCSGECSFILDEHCSPDKFDLYGKAETRIRVLRKLCSVLTRVPMLRLYREVGLESPEDTSIDSLREVLASYIDREESEISDLSSSLKEDEKARIWPQVPSAELKDKIYRLFKEQISSQSLQRRTCFSCAEDMFEKESHLLQFDSLDISKLYAPHVRMSKDENGPVQSDWYTSQNSCPWSRNYPPHFPREAIVCLDGYIASEIDHGKVHLCKECHTALKSRRTPAISLANHHWLGAVPSVLQDLTVVEEATIALCRSKSCIVQMKEEGLSKNIPNSQRGMKGHVVIFPQDVTGVAKVLPPNVDDVKTSLCVLFIGSQKPSKEWLREKAKPLLVRREKIRAALEWLKLNNPLYASIEIHQGNLEQFPADDILDVHLEHVEESDSQSNLTGNYDNITREPPLEEQAAADVFENIVISNVDDNANSARLKAAAMKHFKTPGKRHLQISHDPNPITEFFSPNLLPSIYPSLFPLGIGGCEDNNRSEAISLKKHVKHLFSLNDRRFQEHYSFMFTVFSVLQKREIMLHTHLRVKSNKFPAIAQTFDNITPEAILSVAERMEAGDFSMPKDPIERKVMALMKEVNLVNQHVSGSSAQKAKMRNEIRSLLVSHGLPSFYITINPADIYNPLVKFLAGSEINLDDLTTESIPQYVPQSILIARNPKIAAQFFNIYMKAFISAVLGVDNDKLANSGGILGRVKSYYGCVEAQGRGTLHCHMVIWLENSLNVNEIRDRVVANDTDFQDRLIAFLDDAISNEIPDDVIADDVASSLHHPCSVYGEREAYGPDSVRNVRYQKDIHNLAKKCQAHRHSATCYKYWKGPSETKECRFRLDEHKKEEYTYLDPPTGEIHLRCLDGMVANFNETMLRCIRSNMDIQFMGTGASAKAVIYYITDYISKSQLKAHVAYSTLELALKKLQETDNPNDDDQTVRAKRLLQKCVFTMISRQELSGQQVSSYLMDYEDHFTNQKFRNLYWIPFEKLVDDIYPLENPTMPKDTADASNDFQEDIRISSNDDGSLVGHANQSADYQLRGNGLRSACLWDYCASINKKKVARDKINSNEPSQKYKQYNFDGDHSESNSHLQVQLPNIDSFIPVPIGPALPRRDRNDQYERYCRLMLILFLPWKYPEDLKTSDESWREAFERRQIEFAERHTRIMTNIYLMHECKDHRDADYEERAKARQLSKNRERRENDDDNDVTQHDSEVLLTLLNSIDNCESDKVIASLQMAEDCQEIAQEMGIFNRCFDEAIACQGNENLETDGANNAQQEYVWRNMYEQNKAAWKNGDECHTNLNASEGTPLAAIDSHMDVTTTDIDVHNESSTREQSFPMDVETPTIEGVAARHNLNREQKRAFKIVASHCIDGSNDQLKLYIGGSGGTGKSRVITAIKDYFALTNQGSRLRLAAYTGIAANNIHGVTLHAALNLSANGKRSATSLEQLKAMWRGIDYLLIDEISMIGCRFLTRIHKALCEAKESELPFGGVNIITAGDFAQLPPVGDTKLYAPLNKFKGKTIDGQNILFGQILWNSFRDVVMLTEPMRQSGPDNLEYVNLLARLKTGNCLARDYQLLLDYQLQKRPTNWSDPSWDNAPTIVGTNELKDYLNICGVTALAKKRGESLTYYFAKYKEKGTIIKDSRVLDHLNTLHTGHTNSRMGALPLCIGMPVMLTQNFDVSNGVVNGCTGILKSINYQLNERGERQATSCIVRSDSYTGPTMLNLIRGEFAVLAEEVDISFIHPYSKNRAKLKMTQLPLVPAFSLTVHKAQGQTYDRVIVDLNSTFTCESAYVMLSRCTTLEGLRVLKHFSEKKIQNHQGQNSRDLFKRLNALRIKTILKHGDDNETSFAREYWENRIELSPDLLHEYDSNSPSIGDLSLETESLIRQLDTSSFDPEIEHLSFLGQSPPLNVKRTLERLDIGALKKKRKIG</sequence>
<feature type="domain" description="DUF6570" evidence="5">
    <location>
        <begin position="573"/>
        <end position="715"/>
    </location>
</feature>
<keyword evidence="1" id="KW-0547">Nucleotide-binding</keyword>
<dbReference type="InterPro" id="IPR025476">
    <property type="entry name" value="Helitron_helicase-like"/>
</dbReference>
<dbReference type="SUPFAM" id="SSF52540">
    <property type="entry name" value="P-loop containing nucleoside triphosphate hydrolases"/>
    <property type="match status" value="2"/>
</dbReference>
<dbReference type="GO" id="GO:0043139">
    <property type="term" value="F:5'-3' DNA helicase activity"/>
    <property type="evidence" value="ECO:0007669"/>
    <property type="project" value="UniProtKB-EC"/>
</dbReference>
<dbReference type="EMBL" id="JAACJL010000030">
    <property type="protein sequence ID" value="KAF4617233.1"/>
    <property type="molecule type" value="Genomic_DNA"/>
</dbReference>
<dbReference type="EC" id="5.6.2.3" evidence="1"/>
<dbReference type="GO" id="GO:0006281">
    <property type="term" value="P:DNA repair"/>
    <property type="evidence" value="ECO:0007669"/>
    <property type="project" value="UniProtKB-KW"/>
</dbReference>
<dbReference type="InterPro" id="IPR046700">
    <property type="entry name" value="DUF6570"/>
</dbReference>
<evidence type="ECO:0000259" key="5">
    <source>
        <dbReference type="Pfam" id="PF20209"/>
    </source>
</evidence>
<dbReference type="GO" id="GO:0006310">
    <property type="term" value="P:DNA recombination"/>
    <property type="evidence" value="ECO:0007669"/>
    <property type="project" value="UniProtKB-KW"/>
</dbReference>
<evidence type="ECO:0000313" key="7">
    <source>
        <dbReference type="Proteomes" id="UP000521872"/>
    </source>
</evidence>
<evidence type="ECO:0000313" key="6">
    <source>
        <dbReference type="EMBL" id="KAF4617233.1"/>
    </source>
</evidence>
<keyword evidence="1" id="KW-0234">DNA repair</keyword>
<evidence type="ECO:0000259" key="4">
    <source>
        <dbReference type="Pfam" id="PF14214"/>
    </source>
</evidence>
<dbReference type="Pfam" id="PF14214">
    <property type="entry name" value="Helitron_like_N"/>
    <property type="match status" value="1"/>
</dbReference>
<dbReference type="Pfam" id="PF20209">
    <property type="entry name" value="DUF6570"/>
    <property type="match status" value="1"/>
</dbReference>
<comment type="caution">
    <text evidence="6">The sequence shown here is derived from an EMBL/GenBank/DDBJ whole genome shotgun (WGS) entry which is preliminary data.</text>
</comment>
<name>A0A8H4VP79_9AGAR</name>
<gene>
    <name evidence="6" type="ORF">D9613_005788</name>
</gene>
<keyword evidence="7" id="KW-1185">Reference proteome</keyword>
<dbReference type="Gene3D" id="3.40.50.300">
    <property type="entry name" value="P-loop containing nucleotide triphosphate hydrolases"/>
    <property type="match status" value="2"/>
</dbReference>
<keyword evidence="1" id="KW-0378">Hydrolase</keyword>
<proteinExistence type="inferred from homology"/>
<comment type="cofactor">
    <cofactor evidence="1">
        <name>Mg(2+)</name>
        <dbReference type="ChEBI" id="CHEBI:18420"/>
    </cofactor>
</comment>
<evidence type="ECO:0000259" key="3">
    <source>
        <dbReference type="Pfam" id="PF05970"/>
    </source>
</evidence>
<dbReference type="GO" id="GO:0005524">
    <property type="term" value="F:ATP binding"/>
    <property type="evidence" value="ECO:0007669"/>
    <property type="project" value="UniProtKB-KW"/>
</dbReference>
<dbReference type="Proteomes" id="UP000521872">
    <property type="component" value="Unassembled WGS sequence"/>
</dbReference>
<dbReference type="GO" id="GO:0016787">
    <property type="term" value="F:hydrolase activity"/>
    <property type="evidence" value="ECO:0007669"/>
    <property type="project" value="UniProtKB-KW"/>
</dbReference>
<feature type="domain" description="DNA helicase Pif1-like DEAD-box helicase" evidence="3">
    <location>
        <begin position="1689"/>
        <end position="1886"/>
    </location>
</feature>
<dbReference type="PANTHER" id="PTHR47642">
    <property type="entry name" value="ATP-DEPENDENT DNA HELICASE"/>
    <property type="match status" value="1"/>
</dbReference>
<comment type="catalytic activity">
    <reaction evidence="1">
        <text>ATP + H2O = ADP + phosphate + H(+)</text>
        <dbReference type="Rhea" id="RHEA:13065"/>
        <dbReference type="ChEBI" id="CHEBI:15377"/>
        <dbReference type="ChEBI" id="CHEBI:15378"/>
        <dbReference type="ChEBI" id="CHEBI:30616"/>
        <dbReference type="ChEBI" id="CHEBI:43474"/>
        <dbReference type="ChEBI" id="CHEBI:456216"/>
        <dbReference type="EC" id="5.6.2.3"/>
    </reaction>
</comment>
<keyword evidence="1" id="KW-0227">DNA damage</keyword>
<comment type="similarity">
    <text evidence="1">Belongs to the helicase family.</text>
</comment>
<dbReference type="InterPro" id="IPR027417">
    <property type="entry name" value="P-loop_NTPase"/>
</dbReference>
<feature type="region of interest" description="Disordered" evidence="2">
    <location>
        <begin position="1521"/>
        <end position="1543"/>
    </location>
</feature>
<evidence type="ECO:0000256" key="2">
    <source>
        <dbReference type="SAM" id="MobiDB-lite"/>
    </source>
</evidence>
<accession>A0A8H4VP79</accession>
<organism evidence="6 7">
    <name type="scientific">Agrocybe pediades</name>
    <dbReference type="NCBI Taxonomy" id="84607"/>
    <lineage>
        <taxon>Eukaryota</taxon>
        <taxon>Fungi</taxon>
        <taxon>Dikarya</taxon>
        <taxon>Basidiomycota</taxon>
        <taxon>Agaricomycotina</taxon>
        <taxon>Agaricomycetes</taxon>
        <taxon>Agaricomycetidae</taxon>
        <taxon>Agaricales</taxon>
        <taxon>Agaricineae</taxon>
        <taxon>Strophariaceae</taxon>
        <taxon>Agrocybe</taxon>
    </lineage>
</organism>
<dbReference type="InterPro" id="IPR051055">
    <property type="entry name" value="PIF1_helicase"/>
</dbReference>
<keyword evidence="1" id="KW-0067">ATP-binding</keyword>
<dbReference type="GO" id="GO:0000723">
    <property type="term" value="P:telomere maintenance"/>
    <property type="evidence" value="ECO:0007669"/>
    <property type="project" value="InterPro"/>
</dbReference>
<dbReference type="Pfam" id="PF05970">
    <property type="entry name" value="PIF1"/>
    <property type="match status" value="1"/>
</dbReference>
<evidence type="ECO:0000256" key="1">
    <source>
        <dbReference type="RuleBase" id="RU363044"/>
    </source>
</evidence>
<dbReference type="InterPro" id="IPR010285">
    <property type="entry name" value="DNA_helicase_pif1-like_DEAD"/>
</dbReference>
<feature type="domain" description="Helitron helicase-like" evidence="4">
    <location>
        <begin position="842"/>
        <end position="1066"/>
    </location>
</feature>
<protein>
    <recommendedName>
        <fullName evidence="1">ATP-dependent DNA helicase</fullName>
        <ecNumber evidence="1">5.6.2.3</ecNumber>
    </recommendedName>
</protein>
<keyword evidence="1" id="KW-0233">DNA recombination</keyword>
<dbReference type="CDD" id="cd18809">
    <property type="entry name" value="SF1_C_RecD"/>
    <property type="match status" value="1"/>
</dbReference>
<keyword evidence="1" id="KW-0347">Helicase</keyword>
<reference evidence="6 7" key="1">
    <citation type="submission" date="2019-12" db="EMBL/GenBank/DDBJ databases">
        <authorList>
            <person name="Floudas D."/>
            <person name="Bentzer J."/>
            <person name="Ahren D."/>
            <person name="Johansson T."/>
            <person name="Persson P."/>
            <person name="Tunlid A."/>
        </authorList>
    </citation>
    <scope>NUCLEOTIDE SEQUENCE [LARGE SCALE GENOMIC DNA]</scope>
    <source>
        <strain evidence="6 7">CBS 102.39</strain>
    </source>
</reference>